<proteinExistence type="predicted"/>
<dbReference type="Proteomes" id="UP000634136">
    <property type="component" value="Unassembled WGS sequence"/>
</dbReference>
<dbReference type="AlphaFoldDB" id="A0A834T7H4"/>
<evidence type="ECO:0000313" key="2">
    <source>
        <dbReference type="Proteomes" id="UP000634136"/>
    </source>
</evidence>
<sequence length="41" mass="4567">MAHHCHVRKWVPMSMSEVDLVSHQVQSDDSDLMLGGTPSSM</sequence>
<gene>
    <name evidence="1" type="ORF">G2W53_030582</name>
</gene>
<accession>A0A834T7H4</accession>
<dbReference type="EMBL" id="JAAIUW010000009">
    <property type="protein sequence ID" value="KAF7816613.1"/>
    <property type="molecule type" value="Genomic_DNA"/>
</dbReference>
<keyword evidence="2" id="KW-1185">Reference proteome</keyword>
<evidence type="ECO:0000313" key="1">
    <source>
        <dbReference type="EMBL" id="KAF7816613.1"/>
    </source>
</evidence>
<organism evidence="1 2">
    <name type="scientific">Senna tora</name>
    <dbReference type="NCBI Taxonomy" id="362788"/>
    <lineage>
        <taxon>Eukaryota</taxon>
        <taxon>Viridiplantae</taxon>
        <taxon>Streptophyta</taxon>
        <taxon>Embryophyta</taxon>
        <taxon>Tracheophyta</taxon>
        <taxon>Spermatophyta</taxon>
        <taxon>Magnoliopsida</taxon>
        <taxon>eudicotyledons</taxon>
        <taxon>Gunneridae</taxon>
        <taxon>Pentapetalae</taxon>
        <taxon>rosids</taxon>
        <taxon>fabids</taxon>
        <taxon>Fabales</taxon>
        <taxon>Fabaceae</taxon>
        <taxon>Caesalpinioideae</taxon>
        <taxon>Cassia clade</taxon>
        <taxon>Senna</taxon>
    </lineage>
</organism>
<protein>
    <submittedName>
        <fullName evidence="1">Uncharacterized protein</fullName>
    </submittedName>
</protein>
<name>A0A834T7H4_9FABA</name>
<reference evidence="1" key="1">
    <citation type="submission" date="2020-09" db="EMBL/GenBank/DDBJ databases">
        <title>Genome-Enabled Discovery of Anthraquinone Biosynthesis in Senna tora.</title>
        <authorList>
            <person name="Kang S.-H."/>
            <person name="Pandey R.P."/>
            <person name="Lee C.-M."/>
            <person name="Sim J.-S."/>
            <person name="Jeong J.-T."/>
            <person name="Choi B.-S."/>
            <person name="Jung M."/>
            <person name="Ginzburg D."/>
            <person name="Zhao K."/>
            <person name="Won S.Y."/>
            <person name="Oh T.-J."/>
            <person name="Yu Y."/>
            <person name="Kim N.-H."/>
            <person name="Lee O.R."/>
            <person name="Lee T.-H."/>
            <person name="Bashyal P."/>
            <person name="Kim T.-S."/>
            <person name="Lee W.-H."/>
            <person name="Kawkins C."/>
            <person name="Kim C.-K."/>
            <person name="Kim J.S."/>
            <person name="Ahn B.O."/>
            <person name="Rhee S.Y."/>
            <person name="Sohng J.K."/>
        </authorList>
    </citation>
    <scope>NUCLEOTIDE SEQUENCE</scope>
    <source>
        <tissue evidence="1">Leaf</tissue>
    </source>
</reference>
<comment type="caution">
    <text evidence="1">The sequence shown here is derived from an EMBL/GenBank/DDBJ whole genome shotgun (WGS) entry which is preliminary data.</text>
</comment>